<organism evidence="2 3">
    <name type="scientific">Botrytis fragariae</name>
    <dbReference type="NCBI Taxonomy" id="1964551"/>
    <lineage>
        <taxon>Eukaryota</taxon>
        <taxon>Fungi</taxon>
        <taxon>Dikarya</taxon>
        <taxon>Ascomycota</taxon>
        <taxon>Pezizomycotina</taxon>
        <taxon>Leotiomycetes</taxon>
        <taxon>Helotiales</taxon>
        <taxon>Sclerotiniaceae</taxon>
        <taxon>Botrytis</taxon>
    </lineage>
</organism>
<dbReference type="GeneID" id="59256182"/>
<proteinExistence type="predicted"/>
<accession>A0A8H6EMH3</accession>
<evidence type="ECO:0000256" key="1">
    <source>
        <dbReference type="SAM" id="MobiDB-lite"/>
    </source>
</evidence>
<evidence type="ECO:0000313" key="2">
    <source>
        <dbReference type="EMBL" id="KAF5877698.1"/>
    </source>
</evidence>
<protein>
    <submittedName>
        <fullName evidence="2">Uncharacterized protein</fullName>
    </submittedName>
</protein>
<gene>
    <name evidence="2" type="ORF">Bfra_002066</name>
</gene>
<evidence type="ECO:0000313" key="3">
    <source>
        <dbReference type="Proteomes" id="UP000531561"/>
    </source>
</evidence>
<reference evidence="2 3" key="1">
    <citation type="journal article" date="2020" name="Phytopathology">
        <title>A high-quality genome resource of Botrytis fragariae, a new and rapidly spreading fungal pathogen causing strawberry gray mold in the U.S.A.</title>
        <authorList>
            <person name="Wu Y."/>
            <person name="Saski C.A."/>
            <person name="Schnabel G."/>
            <person name="Xiao S."/>
            <person name="Hu M."/>
        </authorList>
    </citation>
    <scope>NUCLEOTIDE SEQUENCE [LARGE SCALE GENOMIC DNA]</scope>
    <source>
        <strain evidence="2 3">BVB16</strain>
    </source>
</reference>
<comment type="caution">
    <text evidence="2">The sequence shown here is derived from an EMBL/GenBank/DDBJ whole genome shotgun (WGS) entry which is preliminary data.</text>
</comment>
<sequence length="456" mass="51686">MNYSNDFGTSNNSMNSSAMINTSVASRSNSPNLRAPGLSFNLAIRLKNPETLDDPHKPLQYPLAPPDFYSRFSEADTDADMDFETEFNDGTEEETESQGMVEDYEPVMMRLEREETRGSNFIDCRQCGVAFDYSRASLWVPGYKRTAPRSFRIPNENTHPQIVRCPECATENCMGCENSPHDDCCSYAQYRVVWHALCTVDDAIVQHRVGPSYPRTNNPLDAAVVKALDILIEHIPKYATNSFGCCELIRKSMLLDQVAVTIHSMDEGNRFDTVCLQSWAFVQILSQRQDLCGLLFEERLQFLRNLSPGVRVLGFPVAFFTTEAVFDADRYAPLTYRIWPIIKQSYQSAHDFLSSNTQLNDSWPAVLLARNIVDLHDDLKTKSSPPLELIRFVQGQNLQSFAARLEEMHRVEGTQYGAVHTNNRTGPSSWITKKRSQEDEEAVEGDQGGKRRKTTN</sequence>
<dbReference type="OrthoDB" id="3467683at2759"/>
<dbReference type="AlphaFoldDB" id="A0A8H6EMH3"/>
<feature type="compositionally biased region" description="Polar residues" evidence="1">
    <location>
        <begin position="420"/>
        <end position="431"/>
    </location>
</feature>
<dbReference type="RefSeq" id="XP_037196644.1">
    <property type="nucleotide sequence ID" value="XM_037332490.1"/>
</dbReference>
<feature type="region of interest" description="Disordered" evidence="1">
    <location>
        <begin position="414"/>
        <end position="456"/>
    </location>
</feature>
<dbReference type="Proteomes" id="UP000531561">
    <property type="component" value="Unassembled WGS sequence"/>
</dbReference>
<keyword evidence="3" id="KW-1185">Reference proteome</keyword>
<name>A0A8H6EMH3_9HELO</name>
<dbReference type="EMBL" id="JABFCT010000003">
    <property type="protein sequence ID" value="KAF5877698.1"/>
    <property type="molecule type" value="Genomic_DNA"/>
</dbReference>